<dbReference type="EMBL" id="JAYKXP010000212">
    <property type="protein sequence ID" value="KAK7019235.1"/>
    <property type="molecule type" value="Genomic_DNA"/>
</dbReference>
<evidence type="ECO:0000256" key="2">
    <source>
        <dbReference type="SAM" id="MobiDB-lite"/>
    </source>
</evidence>
<evidence type="ECO:0000313" key="4">
    <source>
        <dbReference type="Proteomes" id="UP001383192"/>
    </source>
</evidence>
<keyword evidence="1" id="KW-0507">mRNA processing</keyword>
<dbReference type="GO" id="GO:0008270">
    <property type="term" value="F:zinc ion binding"/>
    <property type="evidence" value="ECO:0007669"/>
    <property type="project" value="InterPro"/>
</dbReference>
<name>A0AAW0AZZ8_9AGAR</name>
<feature type="region of interest" description="Disordered" evidence="2">
    <location>
        <begin position="504"/>
        <end position="583"/>
    </location>
</feature>
<protein>
    <recommendedName>
        <fullName evidence="5">CCHC-type domain-containing protein</fullName>
    </recommendedName>
</protein>
<evidence type="ECO:0008006" key="5">
    <source>
        <dbReference type="Google" id="ProtNLM"/>
    </source>
</evidence>
<proteinExistence type="predicted"/>
<evidence type="ECO:0000256" key="1">
    <source>
        <dbReference type="ARBA" id="ARBA00022664"/>
    </source>
</evidence>
<feature type="region of interest" description="Disordered" evidence="2">
    <location>
        <begin position="251"/>
        <end position="278"/>
    </location>
</feature>
<dbReference type="AlphaFoldDB" id="A0AAW0AZZ8"/>
<gene>
    <name evidence="3" type="ORF">VNI00_018135</name>
</gene>
<dbReference type="InterPro" id="IPR036875">
    <property type="entry name" value="Znf_CCHC_sf"/>
</dbReference>
<evidence type="ECO:0000313" key="3">
    <source>
        <dbReference type="EMBL" id="KAK7019235.1"/>
    </source>
</evidence>
<accession>A0AAW0AZZ8</accession>
<comment type="caution">
    <text evidence="3">The sequence shown here is derived from an EMBL/GenBank/DDBJ whole genome shotgun (WGS) entry which is preliminary data.</text>
</comment>
<feature type="compositionally biased region" description="Basic and acidic residues" evidence="2">
    <location>
        <begin position="547"/>
        <end position="564"/>
    </location>
</feature>
<sequence length="583" mass="67392">MVQPVFTLRESWQTLSEEAASQIRNNQTVKIFKDVKEFDDSDPGMLLDWLEDLETAFRAANVTEETVKIYLAVYKCKRDYRRQIAHRPEVLGHSYKRFVEMMYEDFPEAANMDEGSMSKLKKVVQKYRQLLDWDVEKLKAYHRAFKYEIDKLMKEPAVLNNHNAVQWYLSGLSDYWREQINQVMGEITREEAKKNRGKPRREQRRFDDPWDLKVVMQEMEVLMAAGDGSVYMKMNELSLADPVLKDMYKSKPSASQVKSPGFPHTVSPSTKKKSNEAEIKEEPATVELYDRRREEEELHQMGVAASVDAHTAKLRAQDQEIQSLRTGMDSIKTLSGEVISLKKTLDDLPTRLASALQTNTRSSNPPMGNRTSNNGFNTRSNDGSACFFCKDPSHRVRDCPHQKRLMDKGLIAWNQSAQTMMMKDGSRFPEPDPIRHYKDSVNEYIKAKGWDRNADSFMFQSDDDPMEEYYRELSGSNARSFTSELDLKSFANLVIDQYVTRSADESKKLESPVMGLVNQTRSTNAKAPEGNKPKRSMPQIELPTLSRAEKARYKDPTIEGENTHKNQSQKNKNDKRTQYNWQE</sequence>
<dbReference type="GO" id="GO:0006397">
    <property type="term" value="P:mRNA processing"/>
    <property type="evidence" value="ECO:0007669"/>
    <property type="project" value="UniProtKB-KW"/>
</dbReference>
<reference evidence="3 4" key="1">
    <citation type="submission" date="2024-01" db="EMBL/GenBank/DDBJ databases">
        <title>A draft genome for a cacao thread blight-causing isolate of Paramarasmius palmivorus.</title>
        <authorList>
            <person name="Baruah I.K."/>
            <person name="Bukari Y."/>
            <person name="Amoako-Attah I."/>
            <person name="Meinhardt L.W."/>
            <person name="Bailey B.A."/>
            <person name="Cohen S.P."/>
        </authorList>
    </citation>
    <scope>NUCLEOTIDE SEQUENCE [LARGE SCALE GENOMIC DNA]</scope>
    <source>
        <strain evidence="3 4">GH-12</strain>
    </source>
</reference>
<dbReference type="GO" id="GO:0003676">
    <property type="term" value="F:nucleic acid binding"/>
    <property type="evidence" value="ECO:0007669"/>
    <property type="project" value="InterPro"/>
</dbReference>
<feature type="region of interest" description="Disordered" evidence="2">
    <location>
        <begin position="358"/>
        <end position="377"/>
    </location>
</feature>
<organism evidence="3 4">
    <name type="scientific">Paramarasmius palmivorus</name>
    <dbReference type="NCBI Taxonomy" id="297713"/>
    <lineage>
        <taxon>Eukaryota</taxon>
        <taxon>Fungi</taxon>
        <taxon>Dikarya</taxon>
        <taxon>Basidiomycota</taxon>
        <taxon>Agaricomycotina</taxon>
        <taxon>Agaricomycetes</taxon>
        <taxon>Agaricomycetidae</taxon>
        <taxon>Agaricales</taxon>
        <taxon>Marasmiineae</taxon>
        <taxon>Marasmiaceae</taxon>
        <taxon>Paramarasmius</taxon>
    </lineage>
</organism>
<dbReference type="Proteomes" id="UP001383192">
    <property type="component" value="Unassembled WGS sequence"/>
</dbReference>
<dbReference type="SUPFAM" id="SSF57756">
    <property type="entry name" value="Retrovirus zinc finger-like domains"/>
    <property type="match status" value="1"/>
</dbReference>
<keyword evidence="4" id="KW-1185">Reference proteome</keyword>